<comment type="caution">
    <text evidence="1">The sequence shown here is derived from an EMBL/GenBank/DDBJ whole genome shotgun (WGS) entry which is preliminary data.</text>
</comment>
<protein>
    <submittedName>
        <fullName evidence="1">Uncharacterized protein</fullName>
    </submittedName>
</protein>
<dbReference type="AlphaFoldDB" id="A0AAD5Y9D0"/>
<gene>
    <name evidence="1" type="ORF">HK103_002996</name>
</gene>
<reference evidence="1" key="1">
    <citation type="submission" date="2020-05" db="EMBL/GenBank/DDBJ databases">
        <title>Phylogenomic resolution of chytrid fungi.</title>
        <authorList>
            <person name="Stajich J.E."/>
            <person name="Amses K."/>
            <person name="Simmons R."/>
            <person name="Seto K."/>
            <person name="Myers J."/>
            <person name="Bonds A."/>
            <person name="Quandt C.A."/>
            <person name="Barry K."/>
            <person name="Liu P."/>
            <person name="Grigoriev I."/>
            <person name="Longcore J.E."/>
            <person name="James T.Y."/>
        </authorList>
    </citation>
    <scope>NUCLEOTIDE SEQUENCE</scope>
    <source>
        <strain evidence="1">PLAUS21</strain>
    </source>
</reference>
<name>A0AAD5Y9D0_9FUNG</name>
<accession>A0AAD5Y9D0</accession>
<dbReference type="EMBL" id="JADGKB010000021">
    <property type="protein sequence ID" value="KAJ3259109.1"/>
    <property type="molecule type" value="Genomic_DNA"/>
</dbReference>
<sequence length="219" mass="25500">MPISKSDRIEQDIIKKAYIIGNSSPELHYYKFKALISSVFGNIHCFNSNISITTEIKIKLSKQEYYKFGLLGKKADGYEITIKELNDRSRMILDQLGEVEFISFQYSKEFNMEKIPIITKSYSLSDYIIVDLTREEDIVEWMGLIQIRANRIKRGDSADPFIAIYEQPHGIDKQFMLFELEGYMDIKQLEIYSQKCYCMNLIGEFSQIIFGNSVIKSSK</sequence>
<proteinExistence type="predicted"/>
<evidence type="ECO:0000313" key="2">
    <source>
        <dbReference type="Proteomes" id="UP001210925"/>
    </source>
</evidence>
<evidence type="ECO:0000313" key="1">
    <source>
        <dbReference type="EMBL" id="KAJ3259109.1"/>
    </source>
</evidence>
<keyword evidence="2" id="KW-1185">Reference proteome</keyword>
<dbReference type="Proteomes" id="UP001210925">
    <property type="component" value="Unassembled WGS sequence"/>
</dbReference>
<organism evidence="1 2">
    <name type="scientific">Boothiomyces macroporosus</name>
    <dbReference type="NCBI Taxonomy" id="261099"/>
    <lineage>
        <taxon>Eukaryota</taxon>
        <taxon>Fungi</taxon>
        <taxon>Fungi incertae sedis</taxon>
        <taxon>Chytridiomycota</taxon>
        <taxon>Chytridiomycota incertae sedis</taxon>
        <taxon>Chytridiomycetes</taxon>
        <taxon>Rhizophydiales</taxon>
        <taxon>Terramycetaceae</taxon>
        <taxon>Boothiomyces</taxon>
    </lineage>
</organism>